<keyword evidence="3" id="KW-1185">Reference proteome</keyword>
<feature type="domain" description="Double Cache" evidence="1">
    <location>
        <begin position="182"/>
        <end position="384"/>
    </location>
</feature>
<dbReference type="InterPro" id="IPR004010">
    <property type="entry name" value="Double_Cache_2"/>
</dbReference>
<accession>A0ABT4IIX4</accession>
<evidence type="ECO:0000313" key="2">
    <source>
        <dbReference type="EMBL" id="MCZ0861688.1"/>
    </source>
</evidence>
<evidence type="ECO:0000313" key="3">
    <source>
        <dbReference type="Proteomes" id="UP001141336"/>
    </source>
</evidence>
<organism evidence="2 3">
    <name type="scientific">Methanocorpusculum vombati</name>
    <dbReference type="NCBI Taxonomy" id="3002864"/>
    <lineage>
        <taxon>Archaea</taxon>
        <taxon>Methanobacteriati</taxon>
        <taxon>Methanobacteriota</taxon>
        <taxon>Stenosarchaea group</taxon>
        <taxon>Methanomicrobia</taxon>
        <taxon>Methanomicrobiales</taxon>
        <taxon>Methanocorpusculaceae</taxon>
        <taxon>Methanocorpusculum</taxon>
    </lineage>
</organism>
<dbReference type="EMBL" id="JAPTGC010000001">
    <property type="protein sequence ID" value="MCZ0861688.1"/>
    <property type="molecule type" value="Genomic_DNA"/>
</dbReference>
<dbReference type="Gene3D" id="3.30.450.20">
    <property type="entry name" value="PAS domain"/>
    <property type="match status" value="2"/>
</dbReference>
<evidence type="ECO:0000259" key="1">
    <source>
        <dbReference type="Pfam" id="PF08269"/>
    </source>
</evidence>
<comment type="caution">
    <text evidence="2">The sequence shown here is derived from an EMBL/GenBank/DDBJ whole genome shotgun (WGS) entry which is preliminary data.</text>
</comment>
<sequence>MMPCFVVPVRGTDGSYTGFVLMPYAAALFQQNIAVPKTSRENLWTDVWVINSKGTLIYHPDTGTIGQNLYQGYFVTKHPELKDGLFYIIEHPAGSINYRAYDLAGTQVVEKTGVWQTISFGGQDLRVVTEQYPIPPQVYPYVEHAGPADQEEFVHKMYHYAKRVGMEKAVAEFNDPNGAFAGTGYDLFAYTMDGTELVSAKQVLLGANRLNYRDAYGIRPVNSMILRAEQGGGYVHYYRIVPYTENQAIHTSSYLRAVTEDWFVGASRVASAVPQTYTISQREAVTKTVRIIHGWVTDYGKETALSMIMDPAQNSVIGPARILAVTYNGTLLADTQYQDKIGEDIFYLTDRHGVSTIREGVMMAKQGGGYLYLEKSNPDGNTISLVYVEPMDGSWCVLSMIRLETYNVTADLL</sequence>
<dbReference type="Pfam" id="PF08269">
    <property type="entry name" value="dCache_2"/>
    <property type="match status" value="1"/>
</dbReference>
<dbReference type="Proteomes" id="UP001141336">
    <property type="component" value="Unassembled WGS sequence"/>
</dbReference>
<reference evidence="2" key="1">
    <citation type="submission" date="2022-12" db="EMBL/GenBank/DDBJ databases">
        <title>Isolation and characterisation of novel Methanocorpusculum spp. from native Australian herbivores indicates the genus is ancestrally host-associated.</title>
        <authorList>
            <person name="Volmer J.G."/>
            <person name="Soo R.M."/>
            <person name="Evans P.N."/>
            <person name="Hoedt E.C."/>
            <person name="Astorga Alsina A.L."/>
            <person name="Woodcroft B.J."/>
            <person name="Tyson G.W."/>
            <person name="Hugenholtz P."/>
            <person name="Morrison M."/>
        </authorList>
    </citation>
    <scope>NUCLEOTIDE SEQUENCE</scope>
    <source>
        <strain evidence="2">CW153</strain>
    </source>
</reference>
<proteinExistence type="predicted"/>
<dbReference type="RefSeq" id="WP_268921868.1">
    <property type="nucleotide sequence ID" value="NZ_JAPTGC010000001.1"/>
</dbReference>
<name>A0ABT4IIX4_9EURY</name>
<gene>
    <name evidence="2" type="ORF">O0S09_00270</name>
</gene>
<protein>
    <submittedName>
        <fullName evidence="2">Cache domain-containing protein</fullName>
    </submittedName>
</protein>